<evidence type="ECO:0000313" key="2">
    <source>
        <dbReference type="EMBL" id="WFM83500.1"/>
    </source>
</evidence>
<dbReference type="GO" id="GO:0016301">
    <property type="term" value="F:kinase activity"/>
    <property type="evidence" value="ECO:0007669"/>
    <property type="project" value="UniProtKB-KW"/>
</dbReference>
<dbReference type="Pfam" id="PF08447">
    <property type="entry name" value="PAS_3"/>
    <property type="match status" value="1"/>
</dbReference>
<dbReference type="Proteomes" id="UP001215216">
    <property type="component" value="Chromosome"/>
</dbReference>
<feature type="domain" description="PAS fold-3" evidence="1">
    <location>
        <begin position="32"/>
        <end position="103"/>
    </location>
</feature>
<protein>
    <submittedName>
        <fullName evidence="2">Histidine kinase</fullName>
    </submittedName>
</protein>
<dbReference type="EMBL" id="CP121208">
    <property type="protein sequence ID" value="WFM83500.1"/>
    <property type="molecule type" value="Genomic_DNA"/>
</dbReference>
<keyword evidence="2" id="KW-0418">Kinase</keyword>
<dbReference type="SUPFAM" id="SSF55785">
    <property type="entry name" value="PYP-like sensor domain (PAS domain)"/>
    <property type="match status" value="1"/>
</dbReference>
<dbReference type="Gene3D" id="3.30.450.20">
    <property type="entry name" value="PAS domain"/>
    <property type="match status" value="1"/>
</dbReference>
<evidence type="ECO:0000259" key="1">
    <source>
        <dbReference type="Pfam" id="PF08447"/>
    </source>
</evidence>
<proteinExistence type="predicted"/>
<keyword evidence="2" id="KW-0808">Transferase</keyword>
<name>A0ABY8FY98_9ACTO</name>
<sequence length="465" mass="51635">MTVEPTGAHHDVAPHELFFSTTDSKGVIKLSNDVFTRLSRYHHDQLTGAPHNIIRHPAMPGAAFKAMWDTLEAGEPFAAYVMNLAADGSQYDVFATITPLKNGDYLSVRSRPCRDDLFSAAREIYSHVRAHEYELIDGGMNRRESAAHAITMLTDDLAAAGFRTYEEFQNLALPAEVAAREASTDVFPTRWGDTPLHYMLGSVWSEFDTLNAWMGRQDQLADVSQRLADGAHSVFVDMREVGEVAGKFTALGTTYPELSAIMEPLMVWNQMQLIVGNYLNTLIGRIEDLHTNIARTRFRIALARLHSNTCGFFVAELIDAGFTPTQRTEPEGAAGNGNEQLESLEMLSDVLIDDVETLENFSRLHQKLIFDTTNYIDHVLSGVSIPRQLLQLWQTSVAGINIPAEGQELVGVVSRAIDQAGDSLQHLENFKIELASAGEIHEDFATLKETVAQVRAKVHTMRGDY</sequence>
<dbReference type="RefSeq" id="WP_278012895.1">
    <property type="nucleotide sequence ID" value="NZ_CP121208.1"/>
</dbReference>
<evidence type="ECO:0000313" key="3">
    <source>
        <dbReference type="Proteomes" id="UP001215216"/>
    </source>
</evidence>
<gene>
    <name evidence="2" type="ORF">P7079_00525</name>
</gene>
<dbReference type="InterPro" id="IPR013655">
    <property type="entry name" value="PAS_fold_3"/>
</dbReference>
<organism evidence="2 3">
    <name type="scientific">Arcanobacterium canis</name>
    <dbReference type="NCBI Taxonomy" id="999183"/>
    <lineage>
        <taxon>Bacteria</taxon>
        <taxon>Bacillati</taxon>
        <taxon>Actinomycetota</taxon>
        <taxon>Actinomycetes</taxon>
        <taxon>Actinomycetales</taxon>
        <taxon>Actinomycetaceae</taxon>
        <taxon>Arcanobacterium</taxon>
    </lineage>
</organism>
<dbReference type="InterPro" id="IPR035965">
    <property type="entry name" value="PAS-like_dom_sf"/>
</dbReference>
<accession>A0ABY8FY98</accession>
<keyword evidence="3" id="KW-1185">Reference proteome</keyword>
<reference evidence="2 3" key="1">
    <citation type="submission" date="2023-03" db="EMBL/GenBank/DDBJ databases">
        <title>Complete genome of Arcanobacterium canis strain DSM 25104 isolated in 2010 from a canine otitis externa in Germany.</title>
        <authorList>
            <person name="Borowiak M."/>
            <person name="Kreitlow A."/>
            <person name="Malorny B."/>
            <person name="Laemmler C."/>
            <person name="Prenger-Berninghoff E."/>
            <person name="Ploetz M."/>
            <person name="Abdulmawjood A."/>
        </authorList>
    </citation>
    <scope>NUCLEOTIDE SEQUENCE [LARGE SCALE GENOMIC DNA]</scope>
    <source>
        <strain evidence="2 3">DSM 25104</strain>
    </source>
</reference>